<dbReference type="Gene3D" id="3.90.79.10">
    <property type="entry name" value="Nucleoside Triphosphate Pyrophosphohydrolase"/>
    <property type="match status" value="1"/>
</dbReference>
<keyword evidence="6" id="KW-0378">Hydrolase</keyword>
<dbReference type="AlphaFoldDB" id="A0A0S6VR28"/>
<comment type="function">
    <text evidence="8">Acts on ADP-mannose and ADP-glucose as well as ADP-ribose. Prevents glycogen biosynthesis. The reaction catalyzed by this enzyme is a limiting step of the gluconeogenic process.</text>
</comment>
<dbReference type="PROSITE" id="PS51462">
    <property type="entry name" value="NUDIX"/>
    <property type="match status" value="1"/>
</dbReference>
<evidence type="ECO:0000256" key="6">
    <source>
        <dbReference type="ARBA" id="ARBA00022801"/>
    </source>
</evidence>
<evidence type="ECO:0000256" key="12">
    <source>
        <dbReference type="ARBA" id="ARBA00049546"/>
    </source>
</evidence>
<evidence type="ECO:0000313" key="17">
    <source>
        <dbReference type="Proteomes" id="UP000030700"/>
    </source>
</evidence>
<evidence type="ECO:0000313" key="16">
    <source>
        <dbReference type="EMBL" id="GAK49685.1"/>
    </source>
</evidence>
<dbReference type="GO" id="GO:0005829">
    <property type="term" value="C:cytosol"/>
    <property type="evidence" value="ECO:0007669"/>
    <property type="project" value="TreeGrafter"/>
</dbReference>
<feature type="binding site" evidence="13">
    <location>
        <position position="105"/>
    </location>
    <ligand>
        <name>Mg(2+)</name>
        <dbReference type="ChEBI" id="CHEBI:18420"/>
        <label>1</label>
    </ligand>
</feature>
<dbReference type="NCBIfam" id="TIGR00052">
    <property type="entry name" value="nudix-type nucleoside diphosphatase, YffH/AdpP family"/>
    <property type="match status" value="1"/>
</dbReference>
<evidence type="ECO:0000256" key="8">
    <source>
        <dbReference type="ARBA" id="ARBA00025164"/>
    </source>
</evidence>
<reference evidence="16" key="1">
    <citation type="journal article" date="2015" name="PeerJ">
        <title>First genomic representation of candidate bacterial phylum KSB3 points to enhanced environmental sensing as a trigger of wastewater bulking.</title>
        <authorList>
            <person name="Sekiguchi Y."/>
            <person name="Ohashi A."/>
            <person name="Parks D.H."/>
            <person name="Yamauchi T."/>
            <person name="Tyson G.W."/>
            <person name="Hugenholtz P."/>
        </authorList>
    </citation>
    <scope>NUCLEOTIDE SEQUENCE [LARGE SCALE GENOMIC DNA]</scope>
</reference>
<dbReference type="EC" id="3.6.1.13" evidence="3"/>
<feature type="binding site" evidence="13">
    <location>
        <position position="85"/>
    </location>
    <ligand>
        <name>Mg(2+)</name>
        <dbReference type="ChEBI" id="CHEBI:18420"/>
        <label>1</label>
    </ligand>
</feature>
<dbReference type="EMBL" id="DF820455">
    <property type="protein sequence ID" value="GAK49685.1"/>
    <property type="molecule type" value="Genomic_DNA"/>
</dbReference>
<dbReference type="Proteomes" id="UP000030700">
    <property type="component" value="Unassembled WGS sequence"/>
</dbReference>
<evidence type="ECO:0000256" key="11">
    <source>
        <dbReference type="ARBA" id="ARBA00033056"/>
    </source>
</evidence>
<keyword evidence="7 13" id="KW-0460">Magnesium</keyword>
<dbReference type="PANTHER" id="PTHR11839:SF5">
    <property type="entry name" value="ADP-RIBOSE PYROPHOSPHATASE"/>
    <property type="match status" value="1"/>
</dbReference>
<comment type="similarity">
    <text evidence="2">Belongs to the Nudix hydrolase family. NudF subfamily.</text>
</comment>
<evidence type="ECO:0000256" key="14">
    <source>
        <dbReference type="PIRSR" id="PIRSR604385-3"/>
    </source>
</evidence>
<evidence type="ECO:0000256" key="4">
    <source>
        <dbReference type="ARBA" id="ARBA00013297"/>
    </source>
</evidence>
<evidence type="ECO:0000256" key="1">
    <source>
        <dbReference type="ARBA" id="ARBA00001946"/>
    </source>
</evidence>
<dbReference type="GO" id="GO:0006753">
    <property type="term" value="P:nucleoside phosphate metabolic process"/>
    <property type="evidence" value="ECO:0007669"/>
    <property type="project" value="TreeGrafter"/>
</dbReference>
<feature type="binding site" evidence="13">
    <location>
        <position position="101"/>
    </location>
    <ligand>
        <name>Mg(2+)</name>
        <dbReference type="ChEBI" id="CHEBI:18420"/>
        <label>1</label>
    </ligand>
</feature>
<feature type="short sequence motif" description="Nudix box" evidence="14">
    <location>
        <begin position="86"/>
        <end position="108"/>
    </location>
</feature>
<name>A0A0S6VR28_9BACT</name>
<dbReference type="GO" id="GO:0046872">
    <property type="term" value="F:metal ion binding"/>
    <property type="evidence" value="ECO:0007669"/>
    <property type="project" value="UniProtKB-KW"/>
</dbReference>
<evidence type="ECO:0000259" key="15">
    <source>
        <dbReference type="PROSITE" id="PS51462"/>
    </source>
</evidence>
<feature type="binding site" evidence="13">
    <location>
        <position position="154"/>
    </location>
    <ligand>
        <name>Mg(2+)</name>
        <dbReference type="ChEBI" id="CHEBI:18420"/>
        <label>1</label>
    </ligand>
</feature>
<proteinExistence type="inferred from homology"/>
<dbReference type="InterPro" id="IPR015797">
    <property type="entry name" value="NUDIX_hydrolase-like_dom_sf"/>
</dbReference>
<comment type="catalytic activity">
    <reaction evidence="12">
        <text>ADP-D-ribose + H2O = D-ribose 5-phosphate + AMP + 2 H(+)</text>
        <dbReference type="Rhea" id="RHEA:10412"/>
        <dbReference type="ChEBI" id="CHEBI:15377"/>
        <dbReference type="ChEBI" id="CHEBI:15378"/>
        <dbReference type="ChEBI" id="CHEBI:57967"/>
        <dbReference type="ChEBI" id="CHEBI:78346"/>
        <dbReference type="ChEBI" id="CHEBI:456215"/>
        <dbReference type="EC" id="3.6.1.13"/>
    </reaction>
</comment>
<sequence>MRVETIAVHEEYHFRNVFKILRARFRHERFDGSMSDEIERIVFERGNAVGVLLYDAENKNVLLIKQFRYPAFLRDQSGWLIEIVAGVIDKGRDGLAVAHSELVEEIGYEVSELTPLCACYLSPGGTTEQVQLYLGYLRQAKQVSAGGGLACEHEDIQLLALPFDEALAMIRRGEICDAKTIIALQQLALMTHT</sequence>
<dbReference type="GO" id="GO:0019144">
    <property type="term" value="F:ADP-sugar diphosphatase activity"/>
    <property type="evidence" value="ECO:0007669"/>
    <property type="project" value="TreeGrafter"/>
</dbReference>
<dbReference type="GO" id="GO:0019693">
    <property type="term" value="P:ribose phosphate metabolic process"/>
    <property type="evidence" value="ECO:0007669"/>
    <property type="project" value="TreeGrafter"/>
</dbReference>
<dbReference type="GO" id="GO:0047631">
    <property type="term" value="F:ADP-ribose diphosphatase activity"/>
    <property type="evidence" value="ECO:0007669"/>
    <property type="project" value="UniProtKB-EC"/>
</dbReference>
<dbReference type="STRING" id="1499966.U14_00908"/>
<evidence type="ECO:0000256" key="3">
    <source>
        <dbReference type="ARBA" id="ARBA00012453"/>
    </source>
</evidence>
<keyword evidence="17" id="KW-1185">Reference proteome</keyword>
<dbReference type="PANTHER" id="PTHR11839">
    <property type="entry name" value="UDP/ADP-SUGAR PYROPHOSPHATASE"/>
    <property type="match status" value="1"/>
</dbReference>
<dbReference type="InterPro" id="IPR004385">
    <property type="entry name" value="NDP_pyrophosphatase"/>
</dbReference>
<evidence type="ECO:0000256" key="13">
    <source>
        <dbReference type="PIRSR" id="PIRSR604385-2"/>
    </source>
</evidence>
<protein>
    <recommendedName>
        <fullName evidence="4">ADP-ribose pyrophosphatase</fullName>
        <ecNumber evidence="3">3.6.1.13</ecNumber>
    </recommendedName>
    <alternativeName>
        <fullName evidence="9">ADP-ribose diphosphatase</fullName>
    </alternativeName>
    <alternativeName>
        <fullName evidence="11">ADP-ribose phosphohydrolase</fullName>
    </alternativeName>
    <alternativeName>
        <fullName evidence="10">Adenosine diphosphoribose pyrophosphatase</fullName>
    </alternativeName>
</protein>
<evidence type="ECO:0000256" key="5">
    <source>
        <dbReference type="ARBA" id="ARBA00022723"/>
    </source>
</evidence>
<evidence type="ECO:0000256" key="2">
    <source>
        <dbReference type="ARBA" id="ARBA00007482"/>
    </source>
</evidence>
<comment type="cofactor">
    <cofactor evidence="1 13">
        <name>Mg(2+)</name>
        <dbReference type="ChEBI" id="CHEBI:18420"/>
    </cofactor>
</comment>
<dbReference type="SUPFAM" id="SSF55811">
    <property type="entry name" value="Nudix"/>
    <property type="match status" value="1"/>
</dbReference>
<dbReference type="Pfam" id="PF00293">
    <property type="entry name" value="NUDIX"/>
    <property type="match status" value="1"/>
</dbReference>
<accession>A0A0S6VR28</accession>
<dbReference type="InterPro" id="IPR000086">
    <property type="entry name" value="NUDIX_hydrolase_dom"/>
</dbReference>
<evidence type="ECO:0000256" key="9">
    <source>
        <dbReference type="ARBA" id="ARBA00030162"/>
    </source>
</evidence>
<keyword evidence="5 13" id="KW-0479">Metal-binding</keyword>
<gene>
    <name evidence="16" type="ORF">U14_00908</name>
</gene>
<evidence type="ECO:0000256" key="10">
    <source>
        <dbReference type="ARBA" id="ARBA00030308"/>
    </source>
</evidence>
<evidence type="ECO:0000256" key="7">
    <source>
        <dbReference type="ARBA" id="ARBA00022842"/>
    </source>
</evidence>
<feature type="domain" description="Nudix hydrolase" evidence="15">
    <location>
        <begin position="44"/>
        <end position="183"/>
    </location>
</feature>
<dbReference type="HOGENOM" id="CLU_062658_6_1_0"/>
<organism evidence="16">
    <name type="scientific">Candidatus Moduliflexus flocculans</name>
    <dbReference type="NCBI Taxonomy" id="1499966"/>
    <lineage>
        <taxon>Bacteria</taxon>
        <taxon>Candidatus Moduliflexota</taxon>
        <taxon>Candidatus Moduliflexia</taxon>
        <taxon>Candidatus Moduliflexales</taxon>
        <taxon>Candidatus Moduliflexaceae</taxon>
    </lineage>
</organism>